<gene>
    <name evidence="1" type="ORF">GRJ2_003307700</name>
</gene>
<sequence>MGISNGIDAEVLANKLAAATKDVQGLQHPLRSSLSALGANQWLLSDILPQWKQINENDHEIILEALDTAQSNISLALSYIQAQLRVQSVASAIIREGEEGVLPSEVHKVIWDNANEFEKEFQSWWQVVNVTYKPTNHSATAFAPTI</sequence>
<reference evidence="1 2" key="1">
    <citation type="submission" date="2024-06" db="EMBL/GenBank/DDBJ databases">
        <title>The draft genome of Grus japonensis, version 3.</title>
        <authorList>
            <person name="Nabeshima K."/>
            <person name="Suzuki S."/>
            <person name="Onuma M."/>
        </authorList>
    </citation>
    <scope>NUCLEOTIDE SEQUENCE [LARGE SCALE GENOMIC DNA]</scope>
    <source>
        <strain evidence="1 2">451A</strain>
    </source>
</reference>
<dbReference type="EMBL" id="BAAFJT010000262">
    <property type="protein sequence ID" value="GAB0208420.1"/>
    <property type="molecule type" value="Genomic_DNA"/>
</dbReference>
<evidence type="ECO:0000313" key="2">
    <source>
        <dbReference type="Proteomes" id="UP001623348"/>
    </source>
</evidence>
<name>A0ABC9YED4_GRUJA</name>
<proteinExistence type="predicted"/>
<protein>
    <submittedName>
        <fullName evidence="1">Uncharacterized protein</fullName>
    </submittedName>
</protein>
<keyword evidence="2" id="KW-1185">Reference proteome</keyword>
<dbReference type="Proteomes" id="UP001623348">
    <property type="component" value="Unassembled WGS sequence"/>
</dbReference>
<dbReference type="AlphaFoldDB" id="A0ABC9YED4"/>
<evidence type="ECO:0000313" key="1">
    <source>
        <dbReference type="EMBL" id="GAB0208420.1"/>
    </source>
</evidence>
<organism evidence="1 2">
    <name type="scientific">Grus japonensis</name>
    <name type="common">Japanese crane</name>
    <name type="synonym">Red-crowned crane</name>
    <dbReference type="NCBI Taxonomy" id="30415"/>
    <lineage>
        <taxon>Eukaryota</taxon>
        <taxon>Metazoa</taxon>
        <taxon>Chordata</taxon>
        <taxon>Craniata</taxon>
        <taxon>Vertebrata</taxon>
        <taxon>Euteleostomi</taxon>
        <taxon>Archelosauria</taxon>
        <taxon>Archosauria</taxon>
        <taxon>Dinosauria</taxon>
        <taxon>Saurischia</taxon>
        <taxon>Theropoda</taxon>
        <taxon>Coelurosauria</taxon>
        <taxon>Aves</taxon>
        <taxon>Neognathae</taxon>
        <taxon>Neoaves</taxon>
        <taxon>Gruiformes</taxon>
        <taxon>Gruidae</taxon>
        <taxon>Grus</taxon>
    </lineage>
</organism>
<accession>A0ABC9YED4</accession>
<comment type="caution">
    <text evidence="1">The sequence shown here is derived from an EMBL/GenBank/DDBJ whole genome shotgun (WGS) entry which is preliminary data.</text>
</comment>